<name>C7BMU1_PHOAA</name>
<gene>
    <name evidence="5" type="primary">vgaB</name>
    <name evidence="5" type="ordered locus">PAU_00835</name>
</gene>
<evidence type="ECO:0000256" key="3">
    <source>
        <dbReference type="ARBA" id="ARBA00022840"/>
    </source>
</evidence>
<evidence type="ECO:0000256" key="2">
    <source>
        <dbReference type="ARBA" id="ARBA00022741"/>
    </source>
</evidence>
<dbReference type="KEGG" id="pay:PAU_00835"/>
<reference evidence="5 6" key="1">
    <citation type="journal article" date="2009" name="BMC Genomics">
        <title>Comparative genomics of the emerging human pathogen Photorhabdus asymbiotica with the insect pathogen Photorhabdus luminescens.</title>
        <authorList>
            <person name="Wilkinson P."/>
            <person name="Waterfield N.R."/>
            <person name="Crossman L."/>
            <person name="Corton C."/>
            <person name="Sanchez-Contreras M."/>
            <person name="Vlisidou I."/>
            <person name="Barron A."/>
            <person name="Bignell A."/>
            <person name="Clark L."/>
            <person name="Ormond D."/>
            <person name="Mayho M."/>
            <person name="Bason N."/>
            <person name="Smith F."/>
            <person name="Simmonds M."/>
            <person name="Churcher C."/>
            <person name="Harris D."/>
            <person name="Thompson N.R."/>
            <person name="Quail M."/>
            <person name="Parkhill J."/>
            <person name="ffrench-Constant R.H."/>
        </authorList>
    </citation>
    <scope>NUCLEOTIDE SEQUENCE [LARGE SCALE GENOMIC DNA]</scope>
    <source>
        <strain evidence="6">ATCC 43949 / 3105-77</strain>
    </source>
</reference>
<dbReference type="PANTHER" id="PTHR42939:SF1">
    <property type="entry name" value="ABC TRANSPORTER ATP-BINDING PROTEIN ALBC-RELATED"/>
    <property type="match status" value="1"/>
</dbReference>
<dbReference type="GO" id="GO:0005524">
    <property type="term" value="F:ATP binding"/>
    <property type="evidence" value="ECO:0007669"/>
    <property type="project" value="UniProtKB-KW"/>
</dbReference>
<evidence type="ECO:0000313" key="5">
    <source>
        <dbReference type="EMBL" id="CAQ82927.1"/>
    </source>
</evidence>
<dbReference type="Gene3D" id="3.40.50.300">
    <property type="entry name" value="P-loop containing nucleotide triphosphate hydrolases"/>
    <property type="match status" value="1"/>
</dbReference>
<dbReference type="InterPro" id="IPR027417">
    <property type="entry name" value="P-loop_NTPase"/>
</dbReference>
<dbReference type="Pfam" id="PF13304">
    <property type="entry name" value="AAA_21"/>
    <property type="match status" value="1"/>
</dbReference>
<evidence type="ECO:0000259" key="4">
    <source>
        <dbReference type="Pfam" id="PF13304"/>
    </source>
</evidence>
<evidence type="ECO:0000313" key="6">
    <source>
        <dbReference type="Proteomes" id="UP000002747"/>
    </source>
</evidence>
<proteinExistence type="predicted"/>
<keyword evidence="2" id="KW-0547">Nucleotide-binding</keyword>
<protein>
    <recommendedName>
        <fullName evidence="4">ATPase AAA-type core domain-containing protein</fullName>
    </recommendedName>
</protein>
<dbReference type="InterPro" id="IPR051782">
    <property type="entry name" value="ABC_Transporter_VariousFunc"/>
</dbReference>
<sequence>MTSAFITDADVYIFDEPTNGLDSNAITFLIELMLSLAEEKIVIFSSHDDSFLQGLNFTTYEIHDNKIMHHEE</sequence>
<dbReference type="SUPFAM" id="SSF52540">
    <property type="entry name" value="P-loop containing nucleoside triphosphate hydrolases"/>
    <property type="match status" value="1"/>
</dbReference>
<keyword evidence="1" id="KW-0813">Transport</keyword>
<dbReference type="GO" id="GO:0016887">
    <property type="term" value="F:ATP hydrolysis activity"/>
    <property type="evidence" value="ECO:0007669"/>
    <property type="project" value="InterPro"/>
</dbReference>
<dbReference type="InterPro" id="IPR003959">
    <property type="entry name" value="ATPase_AAA_core"/>
</dbReference>
<dbReference type="EMBL" id="FM162591">
    <property type="protein sequence ID" value="CAQ82927.1"/>
    <property type="molecule type" value="Genomic_DNA"/>
</dbReference>
<evidence type="ECO:0000256" key="1">
    <source>
        <dbReference type="ARBA" id="ARBA00022448"/>
    </source>
</evidence>
<dbReference type="STRING" id="291112.PAU_00835"/>
<organism evidence="5 6">
    <name type="scientific">Photorhabdus asymbiotica subsp. asymbiotica (strain ATCC 43949 / 3105-77)</name>
    <name type="common">Xenorhabdus luminescens (strain 2)</name>
    <dbReference type="NCBI Taxonomy" id="553480"/>
    <lineage>
        <taxon>Bacteria</taxon>
        <taxon>Pseudomonadati</taxon>
        <taxon>Pseudomonadota</taxon>
        <taxon>Gammaproteobacteria</taxon>
        <taxon>Enterobacterales</taxon>
        <taxon>Morganellaceae</taxon>
        <taxon>Photorhabdus</taxon>
    </lineage>
</organism>
<keyword evidence="3" id="KW-0067">ATP-binding</keyword>
<accession>C7BMU1</accession>
<feature type="domain" description="ATPase AAA-type core" evidence="4">
    <location>
        <begin position="4"/>
        <end position="52"/>
    </location>
</feature>
<dbReference type="Proteomes" id="UP000002747">
    <property type="component" value="Chromosome"/>
</dbReference>
<dbReference type="PANTHER" id="PTHR42939">
    <property type="entry name" value="ABC TRANSPORTER ATP-BINDING PROTEIN ALBC-RELATED"/>
    <property type="match status" value="1"/>
</dbReference>
<dbReference type="AlphaFoldDB" id="C7BMU1"/>